<dbReference type="SUPFAM" id="SSF48334">
    <property type="entry name" value="DNA repair protein MutS, domain III"/>
    <property type="match status" value="1"/>
</dbReference>
<comment type="function">
    <text evidence="8 9">This protein is involved in the repair of mismatches in DNA. It is possible that it carries out the mismatch recognition step. This protein has a weak ATPase activity.</text>
</comment>
<keyword evidence="3 9" id="KW-0547">Nucleotide-binding</keyword>
<dbReference type="PIRSF" id="PIRSF037677">
    <property type="entry name" value="DNA_mis_repair_Msh6"/>
    <property type="match status" value="1"/>
</dbReference>
<dbReference type="InterPro" id="IPR036678">
    <property type="entry name" value="MutS_con_dom_sf"/>
</dbReference>
<sequence>MAREKKITPMMQQYYEVRKTLPPNTLLLFRLGDFYEMFHEDAEVGAQVLGITLTKRSDYKMAGIPFHAAEQYIGKVLAANMKVAICEQVETPQAGKLVKRALTRILTPGTTIEDNQLNAQRNHYLAAIEYDKSGFSLAWIDLSTGEFRIAHDSKPDDLLPVLVSIDPAELLLIEGTQESWQKQSHNNPVFEELIHFANSRSTSEQPSFQFDCDSGAQAVMETLGVINLEGFGIEKTHDALGCAGALLHYARETLRAEPKNLSSIREYSAKASLLIDPATLRNLEIFKSTRGLREGSLIDAINGCKTAAGARLLEQWLIAPERSIPELQRRLDSVEQFFRNPMGATELQATLKSVRDIKRILSRMQNRLRNPRELGGVRDTLLQIPELKSTISEVASSSPQAGSAVPADRPTSPLDQLLDRLHELPALTELLDRALKEELPSKLDDGGYIATGYDPELDRMLSLTTDNKVWLTELEAAERERTGIKNLKVKYNGAFGYFIEVTKSNLSLVPENYIRKQTTVNAERFITEDLKAKEKEIFHAEENSKRREEELFLGLIEAVLEESVALTQTAEALAELDVFCGWAEIARRWDYCKPELNDSDVLDIEQGRHPVVEQMLRKDSQGLAGSHAFVPNSIGISASNNQIHLITGPNMAGKSTFIRQVALITLMAQVGCWVPASAAKIGIVDRIFSRVGASDDLARGNSTFMVEMNETANILNNATENSLIILDEIGRGTSTYDGLSIAWSVIEHLHRDPETGPKTLFATHYQELTQLDKHLGRLENYSVAVKEWNDDIVFVRQVVKGAADRSYGIQVARLAGLPTPVIDRAKEILERLESDDASVTVSSPTPIPVAKPRKKIKVEKDENQLGLF</sequence>
<name>A0A927IH46_9BACT</name>
<dbReference type="GO" id="GO:0140664">
    <property type="term" value="F:ATP-dependent DNA damage sensor activity"/>
    <property type="evidence" value="ECO:0007669"/>
    <property type="project" value="InterPro"/>
</dbReference>
<dbReference type="Pfam" id="PF05192">
    <property type="entry name" value="MutS_III"/>
    <property type="match status" value="1"/>
</dbReference>
<evidence type="ECO:0000256" key="5">
    <source>
        <dbReference type="ARBA" id="ARBA00022840"/>
    </source>
</evidence>
<dbReference type="PROSITE" id="PS00486">
    <property type="entry name" value="DNA_MISMATCH_REPAIR_2"/>
    <property type="match status" value="1"/>
</dbReference>
<evidence type="ECO:0000313" key="13">
    <source>
        <dbReference type="EMBL" id="MBD5779821.1"/>
    </source>
</evidence>
<dbReference type="Pfam" id="PF01624">
    <property type="entry name" value="MutS_I"/>
    <property type="match status" value="1"/>
</dbReference>
<proteinExistence type="inferred from homology"/>
<evidence type="ECO:0000256" key="6">
    <source>
        <dbReference type="ARBA" id="ARBA00023125"/>
    </source>
</evidence>
<dbReference type="InterPro" id="IPR017261">
    <property type="entry name" value="DNA_mismatch_repair_MutS/MSH"/>
</dbReference>
<evidence type="ECO:0000256" key="2">
    <source>
        <dbReference type="ARBA" id="ARBA00021982"/>
    </source>
</evidence>
<keyword evidence="7 9" id="KW-0234">DNA repair</keyword>
<evidence type="ECO:0000259" key="12">
    <source>
        <dbReference type="PROSITE" id="PS00486"/>
    </source>
</evidence>
<dbReference type="InterPro" id="IPR036187">
    <property type="entry name" value="DNA_mismatch_repair_MutS_sf"/>
</dbReference>
<gene>
    <name evidence="9 13" type="primary">mutS</name>
    <name evidence="13" type="ORF">IEN85_09980</name>
</gene>
<dbReference type="InterPro" id="IPR000432">
    <property type="entry name" value="DNA_mismatch_repair_MutS_C"/>
</dbReference>
<evidence type="ECO:0000313" key="14">
    <source>
        <dbReference type="Proteomes" id="UP000622317"/>
    </source>
</evidence>
<reference evidence="13" key="1">
    <citation type="submission" date="2020-09" db="EMBL/GenBank/DDBJ databases">
        <title>Pelagicoccus enzymogenes sp. nov. with an EPS production, isolated from marine sediment.</title>
        <authorList>
            <person name="Feng X."/>
        </authorList>
    </citation>
    <scope>NUCLEOTIDE SEQUENCE</scope>
    <source>
        <strain evidence="13">NFK12</strain>
    </source>
</reference>
<evidence type="ECO:0000256" key="9">
    <source>
        <dbReference type="HAMAP-Rule" id="MF_00096"/>
    </source>
</evidence>
<comment type="similarity">
    <text evidence="1 9 10">Belongs to the DNA mismatch repair MutS family.</text>
</comment>
<feature type="binding site" evidence="9">
    <location>
        <begin position="648"/>
        <end position="655"/>
    </location>
    <ligand>
        <name>ATP</name>
        <dbReference type="ChEBI" id="CHEBI:30616"/>
    </ligand>
</feature>
<dbReference type="InterPro" id="IPR007695">
    <property type="entry name" value="DNA_mismatch_repair_MutS-lik_N"/>
</dbReference>
<evidence type="ECO:0000256" key="1">
    <source>
        <dbReference type="ARBA" id="ARBA00006271"/>
    </source>
</evidence>
<dbReference type="Gene3D" id="3.40.50.300">
    <property type="entry name" value="P-loop containing nucleotide triphosphate hydrolases"/>
    <property type="match status" value="1"/>
</dbReference>
<dbReference type="RefSeq" id="WP_191616957.1">
    <property type="nucleotide sequence ID" value="NZ_JACYFG010000016.1"/>
</dbReference>
<evidence type="ECO:0000256" key="10">
    <source>
        <dbReference type="RuleBase" id="RU003756"/>
    </source>
</evidence>
<keyword evidence="4 9" id="KW-0227">DNA damage</keyword>
<dbReference type="GO" id="GO:0030983">
    <property type="term" value="F:mismatched DNA binding"/>
    <property type="evidence" value="ECO:0007669"/>
    <property type="project" value="InterPro"/>
</dbReference>
<evidence type="ECO:0000256" key="7">
    <source>
        <dbReference type="ARBA" id="ARBA00023204"/>
    </source>
</evidence>
<dbReference type="AlphaFoldDB" id="A0A927IH46"/>
<evidence type="ECO:0000256" key="4">
    <source>
        <dbReference type="ARBA" id="ARBA00022763"/>
    </source>
</evidence>
<dbReference type="SMART" id="SM00534">
    <property type="entry name" value="MUTSac"/>
    <property type="match status" value="1"/>
</dbReference>
<dbReference type="InterPro" id="IPR005748">
    <property type="entry name" value="DNA_mismatch_repair_MutS"/>
</dbReference>
<dbReference type="InterPro" id="IPR016151">
    <property type="entry name" value="DNA_mismatch_repair_MutS_N"/>
</dbReference>
<feature type="domain" description="DNA mismatch repair proteins mutS family" evidence="12">
    <location>
        <begin position="722"/>
        <end position="738"/>
    </location>
</feature>
<dbReference type="SMART" id="SM00533">
    <property type="entry name" value="MUTSd"/>
    <property type="match status" value="1"/>
</dbReference>
<dbReference type="CDD" id="cd03284">
    <property type="entry name" value="ABC_MutS1"/>
    <property type="match status" value="1"/>
</dbReference>
<dbReference type="GO" id="GO:0003684">
    <property type="term" value="F:damaged DNA binding"/>
    <property type="evidence" value="ECO:0007669"/>
    <property type="project" value="UniProtKB-UniRule"/>
</dbReference>
<evidence type="ECO:0000256" key="8">
    <source>
        <dbReference type="ARBA" id="ARBA00024647"/>
    </source>
</evidence>
<accession>A0A927IH46</accession>
<dbReference type="GO" id="GO:0005524">
    <property type="term" value="F:ATP binding"/>
    <property type="evidence" value="ECO:0007669"/>
    <property type="project" value="UniProtKB-UniRule"/>
</dbReference>
<dbReference type="NCBIfam" id="NF003810">
    <property type="entry name" value="PRK05399.1"/>
    <property type="match status" value="1"/>
</dbReference>
<protein>
    <recommendedName>
        <fullName evidence="2 9">DNA mismatch repair protein MutS</fullName>
    </recommendedName>
</protein>
<feature type="compositionally biased region" description="Polar residues" evidence="11">
    <location>
        <begin position="392"/>
        <end position="401"/>
    </location>
</feature>
<dbReference type="InterPro" id="IPR007861">
    <property type="entry name" value="DNA_mismatch_repair_MutS_clamp"/>
</dbReference>
<dbReference type="Gene3D" id="3.40.1170.10">
    <property type="entry name" value="DNA repair protein MutS, domain I"/>
    <property type="match status" value="1"/>
</dbReference>
<dbReference type="FunFam" id="3.40.50.300:FF:000870">
    <property type="entry name" value="MutS protein homolog 4"/>
    <property type="match status" value="1"/>
</dbReference>
<dbReference type="EMBL" id="JACYFG010000016">
    <property type="protein sequence ID" value="MBD5779821.1"/>
    <property type="molecule type" value="Genomic_DNA"/>
</dbReference>
<keyword evidence="5 9" id="KW-0067">ATP-binding</keyword>
<evidence type="ECO:0000256" key="11">
    <source>
        <dbReference type="SAM" id="MobiDB-lite"/>
    </source>
</evidence>
<dbReference type="GO" id="GO:0006298">
    <property type="term" value="P:mismatch repair"/>
    <property type="evidence" value="ECO:0007669"/>
    <property type="project" value="UniProtKB-UniRule"/>
</dbReference>
<dbReference type="InterPro" id="IPR027417">
    <property type="entry name" value="P-loop_NTPase"/>
</dbReference>
<dbReference type="InterPro" id="IPR007860">
    <property type="entry name" value="DNA_mmatch_repair_MutS_con_dom"/>
</dbReference>
<dbReference type="HAMAP" id="MF_00096">
    <property type="entry name" value="MutS"/>
    <property type="match status" value="1"/>
</dbReference>
<keyword evidence="14" id="KW-1185">Reference proteome</keyword>
<dbReference type="Gene3D" id="3.30.420.110">
    <property type="entry name" value="MutS, connector domain"/>
    <property type="match status" value="1"/>
</dbReference>
<dbReference type="Pfam" id="PF00488">
    <property type="entry name" value="MutS_V"/>
    <property type="match status" value="1"/>
</dbReference>
<dbReference type="Gene3D" id="1.10.1420.10">
    <property type="match status" value="2"/>
</dbReference>
<dbReference type="SUPFAM" id="SSF55271">
    <property type="entry name" value="DNA repair protein MutS, domain I"/>
    <property type="match status" value="1"/>
</dbReference>
<dbReference type="NCBIfam" id="TIGR01070">
    <property type="entry name" value="mutS1"/>
    <property type="match status" value="1"/>
</dbReference>
<dbReference type="PANTHER" id="PTHR11361">
    <property type="entry name" value="DNA MISMATCH REPAIR PROTEIN MUTS FAMILY MEMBER"/>
    <property type="match status" value="1"/>
</dbReference>
<keyword evidence="6 9" id="KW-0238">DNA-binding</keyword>
<dbReference type="PANTHER" id="PTHR11361:SF34">
    <property type="entry name" value="DNA MISMATCH REPAIR PROTEIN MSH1, MITOCHONDRIAL"/>
    <property type="match status" value="1"/>
</dbReference>
<comment type="caution">
    <text evidence="13">The sequence shown here is derived from an EMBL/GenBank/DDBJ whole genome shotgun (WGS) entry which is preliminary data.</text>
</comment>
<organism evidence="13 14">
    <name type="scientific">Pelagicoccus enzymogenes</name>
    <dbReference type="NCBI Taxonomy" id="2773457"/>
    <lineage>
        <taxon>Bacteria</taxon>
        <taxon>Pseudomonadati</taxon>
        <taxon>Verrucomicrobiota</taxon>
        <taxon>Opitutia</taxon>
        <taxon>Puniceicoccales</taxon>
        <taxon>Pelagicoccaceae</taxon>
        <taxon>Pelagicoccus</taxon>
    </lineage>
</organism>
<evidence type="ECO:0000256" key="3">
    <source>
        <dbReference type="ARBA" id="ARBA00022741"/>
    </source>
</evidence>
<dbReference type="Proteomes" id="UP000622317">
    <property type="component" value="Unassembled WGS sequence"/>
</dbReference>
<dbReference type="Pfam" id="PF05188">
    <property type="entry name" value="MutS_II"/>
    <property type="match status" value="1"/>
</dbReference>
<feature type="region of interest" description="Disordered" evidence="11">
    <location>
        <begin position="392"/>
        <end position="412"/>
    </location>
</feature>
<dbReference type="InterPro" id="IPR007696">
    <property type="entry name" value="DNA_mismatch_repair_MutS_core"/>
</dbReference>
<dbReference type="InterPro" id="IPR045076">
    <property type="entry name" value="MutS"/>
</dbReference>
<dbReference type="SUPFAM" id="SSF53150">
    <property type="entry name" value="DNA repair protein MutS, domain II"/>
    <property type="match status" value="1"/>
</dbReference>
<dbReference type="Pfam" id="PF05190">
    <property type="entry name" value="MutS_IV"/>
    <property type="match status" value="1"/>
</dbReference>
<dbReference type="SUPFAM" id="SSF52540">
    <property type="entry name" value="P-loop containing nucleoside triphosphate hydrolases"/>
    <property type="match status" value="1"/>
</dbReference>